<feature type="binding site" evidence="19">
    <location>
        <position position="188"/>
    </location>
    <ligand>
        <name>FAD</name>
        <dbReference type="ChEBI" id="CHEBI:57692"/>
    </ligand>
</feature>
<feature type="disulfide bond" description="Redox-active" evidence="20">
    <location>
        <begin position="327"/>
        <end position="330"/>
    </location>
</feature>
<keyword evidence="13" id="KW-0325">Glycoprotein</keyword>
<evidence type="ECO:0000256" key="2">
    <source>
        <dbReference type="ARBA" id="ARBA00004367"/>
    </source>
</evidence>
<dbReference type="SUPFAM" id="SSF110019">
    <property type="entry name" value="ERO1-like"/>
    <property type="match status" value="1"/>
</dbReference>
<accession>A0A8C5Q8R2</accession>
<keyword evidence="12 20" id="KW-1015">Disulfide bond</keyword>
<comment type="subcellular location">
    <subcellularLocation>
        <location evidence="2">Endoplasmic reticulum membrane</location>
        <topology evidence="2">Peripheral membrane protein</topology>
        <orientation evidence="2">Lumenal side</orientation>
    </subcellularLocation>
</comment>
<organism evidence="22 23">
    <name type="scientific">Leptobrachium leishanense</name>
    <name type="common">Leishan spiny toad</name>
    <dbReference type="NCBI Taxonomy" id="445787"/>
    <lineage>
        <taxon>Eukaryota</taxon>
        <taxon>Metazoa</taxon>
        <taxon>Chordata</taxon>
        <taxon>Craniata</taxon>
        <taxon>Vertebrata</taxon>
        <taxon>Euteleostomi</taxon>
        <taxon>Amphibia</taxon>
        <taxon>Batrachia</taxon>
        <taxon>Anura</taxon>
        <taxon>Pelobatoidea</taxon>
        <taxon>Megophryidae</taxon>
        <taxon>Leptobrachium</taxon>
    </lineage>
</organism>
<evidence type="ECO:0000256" key="1">
    <source>
        <dbReference type="ARBA" id="ARBA00001974"/>
    </source>
</evidence>
<evidence type="ECO:0000256" key="8">
    <source>
        <dbReference type="ARBA" id="ARBA00022827"/>
    </source>
</evidence>
<keyword evidence="9" id="KW-0249">Electron transport</keyword>
<keyword evidence="10" id="KW-0560">Oxidoreductase</keyword>
<dbReference type="Pfam" id="PF04137">
    <property type="entry name" value="ERO1"/>
    <property type="match status" value="1"/>
</dbReference>
<evidence type="ECO:0000256" key="16">
    <source>
        <dbReference type="ARBA" id="ARBA00041899"/>
    </source>
</evidence>
<evidence type="ECO:0000256" key="19">
    <source>
        <dbReference type="PIRSR" id="PIRSR017205-2"/>
    </source>
</evidence>
<dbReference type="OrthoDB" id="269384at2759"/>
<dbReference type="GO" id="GO:0071949">
    <property type="term" value="F:FAD binding"/>
    <property type="evidence" value="ECO:0007669"/>
    <property type="project" value="InterPro"/>
</dbReference>
<evidence type="ECO:0000256" key="9">
    <source>
        <dbReference type="ARBA" id="ARBA00022982"/>
    </source>
</evidence>
<evidence type="ECO:0000256" key="7">
    <source>
        <dbReference type="ARBA" id="ARBA00022824"/>
    </source>
</evidence>
<feature type="binding site" evidence="19">
    <location>
        <position position="185"/>
    </location>
    <ligand>
        <name>FAD</name>
        <dbReference type="ChEBI" id="CHEBI:57692"/>
    </ligand>
</feature>
<keyword evidence="5" id="KW-0285">Flavoprotein</keyword>
<evidence type="ECO:0000256" key="13">
    <source>
        <dbReference type="ARBA" id="ARBA00023180"/>
    </source>
</evidence>
<dbReference type="PANTHER" id="PTHR12613">
    <property type="entry name" value="ERO1-RELATED"/>
    <property type="match status" value="1"/>
</dbReference>
<feature type="region of interest" description="Disordered" evidence="21">
    <location>
        <begin position="78"/>
        <end position="98"/>
    </location>
</feature>
<protein>
    <recommendedName>
        <fullName evidence="15">ERO1-like protein alpha</fullName>
    </recommendedName>
    <alternativeName>
        <fullName evidence="16">Endoplasmic reticulum oxidoreductase alpha</fullName>
    </alternativeName>
    <alternativeName>
        <fullName evidence="17">Oxidoreductin-1-L-alpha</fullName>
    </alternativeName>
</protein>
<evidence type="ECO:0000256" key="21">
    <source>
        <dbReference type="SAM" id="MobiDB-lite"/>
    </source>
</evidence>
<gene>
    <name evidence="22" type="primary">ERO1A</name>
</gene>
<feature type="active site" description="Nucleophile" evidence="18">
    <location>
        <position position="327"/>
    </location>
</feature>
<evidence type="ECO:0000256" key="17">
    <source>
        <dbReference type="ARBA" id="ARBA00042500"/>
    </source>
</evidence>
<dbReference type="Ensembl" id="ENSLLET00000034356.1">
    <property type="protein sequence ID" value="ENSLLEP00000033088.1"/>
    <property type="gene ID" value="ENSLLEG00000020961.1"/>
</dbReference>
<dbReference type="GO" id="GO:0034975">
    <property type="term" value="P:protein folding in endoplasmic reticulum"/>
    <property type="evidence" value="ECO:0007669"/>
    <property type="project" value="InterPro"/>
</dbReference>
<evidence type="ECO:0000256" key="14">
    <source>
        <dbReference type="ARBA" id="ARBA00023284"/>
    </source>
</evidence>
<feature type="binding site" evidence="19">
    <location>
        <position position="124"/>
    </location>
    <ligand>
        <name>FAD</name>
        <dbReference type="ChEBI" id="CHEBI:57692"/>
    </ligand>
</feature>
<dbReference type="InterPro" id="IPR037192">
    <property type="entry name" value="ERO1-like_sf"/>
</dbReference>
<keyword evidence="4" id="KW-0813">Transport</keyword>
<reference evidence="22" key="2">
    <citation type="submission" date="2025-09" db="UniProtKB">
        <authorList>
            <consortium name="Ensembl"/>
        </authorList>
    </citation>
    <scope>IDENTIFICATION</scope>
</reference>
<dbReference type="GO" id="GO:0015035">
    <property type="term" value="F:protein-disulfide reductase activity"/>
    <property type="evidence" value="ECO:0007669"/>
    <property type="project" value="InterPro"/>
</dbReference>
<dbReference type="GO" id="GO:0016972">
    <property type="term" value="F:thiol oxidase activity"/>
    <property type="evidence" value="ECO:0007669"/>
    <property type="project" value="InterPro"/>
</dbReference>
<evidence type="ECO:0000256" key="20">
    <source>
        <dbReference type="PIRSR" id="PIRSR017205-3"/>
    </source>
</evidence>
<sequence length="400" mass="46353">MPLCVFQEDVPLGIKSPNGYKYKKDANTAPADVADCEQEKWLGAVDVSLSAAAQETLSHWDKHDDSANNFCEMDAQNHARRPTVERDSPEKPGFNTHEQRDLIFDDESPDAEYVDLLINPERFTGYKGPDAWKIWNSIYEENCFKPRTVKRPLSSLAQGRGDGHMFYEWLEDLCVEKRSFYRLISGLHASINIHLSAGYLLKDTWVEKIWGHNVTEFQKRFDVVLTQGEGPRRLKNLYFIYLIELRAISKMLPYIERPDFSLYTGNQTKDAKNKWLLVEILRDAKSFPLHFDENALFSGDSKESEHLKMEFRSHFRNISRIMDCVGCFKCRLWGKLQTQGLGTALKILFSEKQITNIPEQRPSHGFHLKRQEVVALFNAFGRISRSVQELGHFRKLLEEI</sequence>
<feature type="binding site" evidence="19">
    <location>
        <position position="135"/>
    </location>
    <ligand>
        <name>FAD</name>
        <dbReference type="ChEBI" id="CHEBI:57692"/>
    </ligand>
</feature>
<comment type="similarity">
    <text evidence="3">Belongs to the EROs family.</text>
</comment>
<dbReference type="PANTHER" id="PTHR12613:SF1">
    <property type="entry name" value="ERO1-LIKE PROTEIN ALPHA"/>
    <property type="match status" value="1"/>
</dbReference>
<feature type="active site" evidence="18">
    <location>
        <position position="330"/>
    </location>
</feature>
<feature type="binding site" evidence="19">
    <location>
        <position position="122"/>
    </location>
    <ligand>
        <name>FAD</name>
        <dbReference type="ChEBI" id="CHEBI:57692"/>
    </ligand>
</feature>
<reference evidence="22" key="1">
    <citation type="submission" date="2025-08" db="UniProtKB">
        <authorList>
            <consortium name="Ensembl"/>
        </authorList>
    </citation>
    <scope>IDENTIFICATION</scope>
</reference>
<keyword evidence="7" id="KW-0256">Endoplasmic reticulum</keyword>
<evidence type="ECO:0000256" key="4">
    <source>
        <dbReference type="ARBA" id="ARBA00022448"/>
    </source>
</evidence>
<dbReference type="AlphaFoldDB" id="A0A8C5Q8R2"/>
<keyword evidence="11" id="KW-0472">Membrane</keyword>
<name>A0A8C5Q8R2_9ANUR</name>
<keyword evidence="6" id="KW-0732">Signal</keyword>
<keyword evidence="8 19" id="KW-0274">FAD</keyword>
<comment type="cofactor">
    <cofactor evidence="1 19">
        <name>FAD</name>
        <dbReference type="ChEBI" id="CHEBI:57692"/>
    </cofactor>
</comment>
<evidence type="ECO:0000313" key="22">
    <source>
        <dbReference type="Ensembl" id="ENSLLEP00000033088.1"/>
    </source>
</evidence>
<dbReference type="InterPro" id="IPR007266">
    <property type="entry name" value="Ero1"/>
</dbReference>
<keyword evidence="23" id="KW-1185">Reference proteome</keyword>
<dbReference type="GO" id="GO:0005789">
    <property type="term" value="C:endoplasmic reticulum membrane"/>
    <property type="evidence" value="ECO:0007669"/>
    <property type="project" value="UniProtKB-SubCell"/>
</dbReference>
<dbReference type="GeneTree" id="ENSGT00390000007753"/>
<evidence type="ECO:0000313" key="23">
    <source>
        <dbReference type="Proteomes" id="UP000694569"/>
    </source>
</evidence>
<dbReference type="PIRSF" id="PIRSF017205">
    <property type="entry name" value="ERO1"/>
    <property type="match status" value="1"/>
</dbReference>
<evidence type="ECO:0000256" key="18">
    <source>
        <dbReference type="PIRSR" id="PIRSR017205-1"/>
    </source>
</evidence>
<evidence type="ECO:0000256" key="6">
    <source>
        <dbReference type="ARBA" id="ARBA00022729"/>
    </source>
</evidence>
<evidence type="ECO:0000256" key="12">
    <source>
        <dbReference type="ARBA" id="ARBA00023157"/>
    </source>
</evidence>
<dbReference type="Proteomes" id="UP000694569">
    <property type="component" value="Unplaced"/>
</dbReference>
<evidence type="ECO:0000256" key="15">
    <source>
        <dbReference type="ARBA" id="ARBA00040786"/>
    </source>
</evidence>
<evidence type="ECO:0000256" key="3">
    <source>
        <dbReference type="ARBA" id="ARBA00008277"/>
    </source>
</evidence>
<evidence type="ECO:0000256" key="11">
    <source>
        <dbReference type="ARBA" id="ARBA00023136"/>
    </source>
</evidence>
<keyword evidence="14" id="KW-0676">Redox-active center</keyword>
<proteinExistence type="inferred from homology"/>
<feature type="binding site" evidence="19">
    <location>
        <position position="220"/>
    </location>
    <ligand>
        <name>FAD</name>
        <dbReference type="ChEBI" id="CHEBI:57692"/>
    </ligand>
</feature>
<evidence type="ECO:0000256" key="10">
    <source>
        <dbReference type="ARBA" id="ARBA00023002"/>
    </source>
</evidence>
<evidence type="ECO:0000256" key="5">
    <source>
        <dbReference type="ARBA" id="ARBA00022630"/>
    </source>
</evidence>